<accession>A0ABN8J0M3</accession>
<name>A0ABN8J0M3_9NEOP</name>
<dbReference type="Proteomes" id="UP000837857">
    <property type="component" value="Chromosome 7"/>
</dbReference>
<sequence>MTIANGALHFGPVPPGFIAIPGTRRLLWIQSKDVLLHRVKPFNRVKETIGDVMRYLCFVVPFGHCQSLIIVTGEQWTRARTPAAAALLPVRPIANLNSTGDHNG</sequence>
<gene>
    <name evidence="1" type="ORF">IPOD504_LOCUS15743</name>
</gene>
<dbReference type="EMBL" id="OW152819">
    <property type="protein sequence ID" value="CAH2073676.1"/>
    <property type="molecule type" value="Genomic_DNA"/>
</dbReference>
<evidence type="ECO:0000313" key="2">
    <source>
        <dbReference type="Proteomes" id="UP000837857"/>
    </source>
</evidence>
<keyword evidence="2" id="KW-1185">Reference proteome</keyword>
<proteinExistence type="predicted"/>
<protein>
    <submittedName>
        <fullName evidence="1">Uncharacterized protein</fullName>
    </submittedName>
</protein>
<evidence type="ECO:0000313" key="1">
    <source>
        <dbReference type="EMBL" id="CAH2073676.1"/>
    </source>
</evidence>
<organism evidence="1 2">
    <name type="scientific">Iphiclides podalirius</name>
    <name type="common">scarce swallowtail</name>
    <dbReference type="NCBI Taxonomy" id="110791"/>
    <lineage>
        <taxon>Eukaryota</taxon>
        <taxon>Metazoa</taxon>
        <taxon>Ecdysozoa</taxon>
        <taxon>Arthropoda</taxon>
        <taxon>Hexapoda</taxon>
        <taxon>Insecta</taxon>
        <taxon>Pterygota</taxon>
        <taxon>Neoptera</taxon>
        <taxon>Endopterygota</taxon>
        <taxon>Lepidoptera</taxon>
        <taxon>Glossata</taxon>
        <taxon>Ditrysia</taxon>
        <taxon>Papilionoidea</taxon>
        <taxon>Papilionidae</taxon>
        <taxon>Papilioninae</taxon>
        <taxon>Iphiclides</taxon>
    </lineage>
</organism>
<reference evidence="1" key="1">
    <citation type="submission" date="2022-03" db="EMBL/GenBank/DDBJ databases">
        <authorList>
            <person name="Martin H S."/>
        </authorList>
    </citation>
    <scope>NUCLEOTIDE SEQUENCE</scope>
</reference>
<feature type="non-terminal residue" evidence="1">
    <location>
        <position position="1"/>
    </location>
</feature>